<dbReference type="AlphaFoldDB" id="A0A1R4GNV6"/>
<dbReference type="InterPro" id="IPR000551">
    <property type="entry name" value="MerR-type_HTH_dom"/>
</dbReference>
<keyword evidence="1" id="KW-0238">DNA-binding</keyword>
<dbReference type="PROSITE" id="PS50937">
    <property type="entry name" value="HTH_MERR_2"/>
    <property type="match status" value="1"/>
</dbReference>
<dbReference type="SUPFAM" id="SSF46955">
    <property type="entry name" value="Putative DNA-binding domain"/>
    <property type="match status" value="1"/>
</dbReference>
<evidence type="ECO:0000313" key="3">
    <source>
        <dbReference type="EMBL" id="SJM69878.1"/>
    </source>
</evidence>
<organism evidence="3 4">
    <name type="scientific">Agrococcus casei LMG 22410</name>
    <dbReference type="NCBI Taxonomy" id="1255656"/>
    <lineage>
        <taxon>Bacteria</taxon>
        <taxon>Bacillati</taxon>
        <taxon>Actinomycetota</taxon>
        <taxon>Actinomycetes</taxon>
        <taxon>Micrococcales</taxon>
        <taxon>Microbacteriaceae</taxon>
        <taxon>Agrococcus</taxon>
    </lineage>
</organism>
<dbReference type="SMART" id="SM00422">
    <property type="entry name" value="HTH_MERR"/>
    <property type="match status" value="1"/>
</dbReference>
<protein>
    <submittedName>
        <fullName evidence="3">Transcriptional regulator, MerR family</fullName>
    </submittedName>
</protein>
<name>A0A1R4GNV6_9MICO</name>
<sequence length="120" mass="13165">MLAAEFGLEAHVLRHWETEGLLEPVTRVGGKRRYDSSARARIRTILAAKEAGMTLAGIRSVFSTDSGHDRHAILSDQLVLLEQRRSDLELSIAALEHLRVCQNSDFAKCPDFIAIAGAPA</sequence>
<dbReference type="InterPro" id="IPR047057">
    <property type="entry name" value="MerR_fam"/>
</dbReference>
<proteinExistence type="predicted"/>
<gene>
    <name evidence="3" type="ORF">CZ674_13550</name>
</gene>
<evidence type="ECO:0000313" key="4">
    <source>
        <dbReference type="Proteomes" id="UP000195787"/>
    </source>
</evidence>
<feature type="domain" description="HTH merR-type" evidence="2">
    <location>
        <begin position="1"/>
        <end position="64"/>
    </location>
</feature>
<evidence type="ECO:0000256" key="1">
    <source>
        <dbReference type="ARBA" id="ARBA00023125"/>
    </source>
</evidence>
<dbReference type="PANTHER" id="PTHR30204">
    <property type="entry name" value="REDOX-CYCLING DRUG-SENSING TRANSCRIPTIONAL ACTIVATOR SOXR"/>
    <property type="match status" value="1"/>
</dbReference>
<keyword evidence="4" id="KW-1185">Reference proteome</keyword>
<dbReference type="Proteomes" id="UP000195787">
    <property type="component" value="Unassembled WGS sequence"/>
</dbReference>
<dbReference type="GO" id="GO:0003700">
    <property type="term" value="F:DNA-binding transcription factor activity"/>
    <property type="evidence" value="ECO:0007669"/>
    <property type="project" value="InterPro"/>
</dbReference>
<reference evidence="3 4" key="1">
    <citation type="submission" date="2017-02" db="EMBL/GenBank/DDBJ databases">
        <authorList>
            <person name="Peterson S.W."/>
        </authorList>
    </citation>
    <scope>NUCLEOTIDE SEQUENCE [LARGE SCALE GENOMIC DNA]</scope>
    <source>
        <strain evidence="3 4">LMG 22410</strain>
    </source>
</reference>
<dbReference type="InterPro" id="IPR009061">
    <property type="entry name" value="DNA-bd_dom_put_sf"/>
</dbReference>
<evidence type="ECO:0000259" key="2">
    <source>
        <dbReference type="PROSITE" id="PS50937"/>
    </source>
</evidence>
<accession>A0A1R4GNV6</accession>
<dbReference type="CDD" id="cd00592">
    <property type="entry name" value="HTH_MerR-like"/>
    <property type="match status" value="1"/>
</dbReference>
<dbReference type="Pfam" id="PF13411">
    <property type="entry name" value="MerR_1"/>
    <property type="match status" value="1"/>
</dbReference>
<dbReference type="Gene3D" id="1.10.1660.10">
    <property type="match status" value="1"/>
</dbReference>
<dbReference type="PANTHER" id="PTHR30204:SF93">
    <property type="entry name" value="HTH MERR-TYPE DOMAIN-CONTAINING PROTEIN"/>
    <property type="match status" value="1"/>
</dbReference>
<dbReference type="EMBL" id="FUHU01000048">
    <property type="protein sequence ID" value="SJM69878.1"/>
    <property type="molecule type" value="Genomic_DNA"/>
</dbReference>
<dbReference type="GO" id="GO:0003677">
    <property type="term" value="F:DNA binding"/>
    <property type="evidence" value="ECO:0007669"/>
    <property type="project" value="UniProtKB-KW"/>
</dbReference>